<evidence type="ECO:0000256" key="8">
    <source>
        <dbReference type="ARBA" id="ARBA00023242"/>
    </source>
</evidence>
<dbReference type="PRINTS" id="PR00398">
    <property type="entry name" value="STRDHORMONER"/>
</dbReference>
<keyword evidence="3" id="KW-0862">Zinc</keyword>
<evidence type="ECO:0000313" key="12">
    <source>
        <dbReference type="Proteomes" id="UP000664940"/>
    </source>
</evidence>
<evidence type="ECO:0000256" key="6">
    <source>
        <dbReference type="ARBA" id="ARBA00023163"/>
    </source>
</evidence>
<keyword evidence="6" id="KW-0804">Transcription</keyword>
<evidence type="ECO:0000256" key="9">
    <source>
        <dbReference type="SAM" id="MobiDB-lite"/>
    </source>
</evidence>
<dbReference type="InterPro" id="IPR013088">
    <property type="entry name" value="Znf_NHR/GATA"/>
</dbReference>
<protein>
    <submittedName>
        <fullName evidence="11">Nuclear receptor subfamily 2 group E member 3</fullName>
    </submittedName>
</protein>
<dbReference type="SUPFAM" id="SSF57716">
    <property type="entry name" value="Glucocorticoid receptor-like (DNA-binding domain)"/>
    <property type="match status" value="1"/>
</dbReference>
<dbReference type="GO" id="GO:0008270">
    <property type="term" value="F:zinc ion binding"/>
    <property type="evidence" value="ECO:0007669"/>
    <property type="project" value="UniProtKB-KW"/>
</dbReference>
<evidence type="ECO:0000313" key="11">
    <source>
        <dbReference type="EMBL" id="KAF6131794.1"/>
    </source>
</evidence>
<evidence type="ECO:0000256" key="1">
    <source>
        <dbReference type="ARBA" id="ARBA00022723"/>
    </source>
</evidence>
<gene>
    <name evidence="11" type="ORF">HJG60_014009</name>
</gene>
<dbReference type="Pfam" id="PF00105">
    <property type="entry name" value="zf-C4"/>
    <property type="match status" value="1"/>
</dbReference>
<keyword evidence="1" id="KW-0479">Metal-binding</keyword>
<evidence type="ECO:0000256" key="7">
    <source>
        <dbReference type="ARBA" id="ARBA00023170"/>
    </source>
</evidence>
<dbReference type="EMBL" id="JABVXQ010000001">
    <property type="protein sequence ID" value="KAF6131794.1"/>
    <property type="molecule type" value="Genomic_DNA"/>
</dbReference>
<keyword evidence="5" id="KW-0238">DNA-binding</keyword>
<dbReference type="GO" id="GO:0043565">
    <property type="term" value="F:sequence-specific DNA binding"/>
    <property type="evidence" value="ECO:0007669"/>
    <property type="project" value="InterPro"/>
</dbReference>
<accession>A0A834EWG2</accession>
<dbReference type="GO" id="GO:0003700">
    <property type="term" value="F:DNA-binding transcription factor activity"/>
    <property type="evidence" value="ECO:0007669"/>
    <property type="project" value="InterPro"/>
</dbReference>
<dbReference type="InterPro" id="IPR050274">
    <property type="entry name" value="Nuclear_hormone_rcpt_NR2"/>
</dbReference>
<dbReference type="AlphaFoldDB" id="A0A834EWG2"/>
<dbReference type="PROSITE" id="PS51030">
    <property type="entry name" value="NUCLEAR_REC_DBD_2"/>
    <property type="match status" value="1"/>
</dbReference>
<dbReference type="InterPro" id="IPR001628">
    <property type="entry name" value="Znf_hrmn_rcpt"/>
</dbReference>
<dbReference type="FunFam" id="3.30.50.10:FF:000082">
    <property type="entry name" value="NR2E3 isoform 1"/>
    <property type="match status" value="1"/>
</dbReference>
<dbReference type="SUPFAM" id="SSF48508">
    <property type="entry name" value="Nuclear receptor ligand-binding domain"/>
    <property type="match status" value="1"/>
</dbReference>
<keyword evidence="7 11" id="KW-0675">Receptor</keyword>
<dbReference type="InterPro" id="IPR035500">
    <property type="entry name" value="NHR-like_dom_sf"/>
</dbReference>
<keyword evidence="2" id="KW-0863">Zinc-finger</keyword>
<reference evidence="11 12" key="1">
    <citation type="journal article" date="2020" name="Nature">
        <title>Six reference-quality genomes reveal evolution of bat adaptations.</title>
        <authorList>
            <person name="Jebb D."/>
            <person name="Huang Z."/>
            <person name="Pippel M."/>
            <person name="Hughes G.M."/>
            <person name="Lavrichenko K."/>
            <person name="Devanna P."/>
            <person name="Winkler S."/>
            <person name="Jermiin L.S."/>
            <person name="Skirmuntt E.C."/>
            <person name="Katzourakis A."/>
            <person name="Burkitt-Gray L."/>
            <person name="Ray D.A."/>
            <person name="Sullivan K.A.M."/>
            <person name="Roscito J.G."/>
            <person name="Kirilenko B.M."/>
            <person name="Davalos L.M."/>
            <person name="Corthals A.P."/>
            <person name="Power M.L."/>
            <person name="Jones G."/>
            <person name="Ransome R.D."/>
            <person name="Dechmann D.K.N."/>
            <person name="Locatelli A.G."/>
            <person name="Puechmaille S.J."/>
            <person name="Fedrigo O."/>
            <person name="Jarvis E.D."/>
            <person name="Hiller M."/>
            <person name="Vernes S.C."/>
            <person name="Myers E.W."/>
            <person name="Teeling E.C."/>
        </authorList>
    </citation>
    <scope>NUCLEOTIDE SEQUENCE [LARGE SCALE GENOMIC DNA]</scope>
    <source>
        <strain evidence="11">Bat1K_MPI-CBG_1</strain>
    </source>
</reference>
<feature type="compositionally biased region" description="Low complexity" evidence="9">
    <location>
        <begin position="160"/>
        <end position="172"/>
    </location>
</feature>
<organism evidence="11 12">
    <name type="scientific">Phyllostomus discolor</name>
    <name type="common">pale spear-nosed bat</name>
    <dbReference type="NCBI Taxonomy" id="89673"/>
    <lineage>
        <taxon>Eukaryota</taxon>
        <taxon>Metazoa</taxon>
        <taxon>Chordata</taxon>
        <taxon>Craniata</taxon>
        <taxon>Vertebrata</taxon>
        <taxon>Euteleostomi</taxon>
        <taxon>Mammalia</taxon>
        <taxon>Eutheria</taxon>
        <taxon>Laurasiatheria</taxon>
        <taxon>Chiroptera</taxon>
        <taxon>Yangochiroptera</taxon>
        <taxon>Phyllostomidae</taxon>
        <taxon>Phyllostominae</taxon>
        <taxon>Phyllostomus</taxon>
    </lineage>
</organism>
<feature type="domain" description="Nuclear receptor" evidence="10">
    <location>
        <begin position="1"/>
        <end position="32"/>
    </location>
</feature>
<dbReference type="Proteomes" id="UP000664940">
    <property type="component" value="Unassembled WGS sequence"/>
</dbReference>
<dbReference type="PANTHER" id="PTHR24083">
    <property type="entry name" value="NUCLEAR HORMONE RECEPTOR"/>
    <property type="match status" value="1"/>
</dbReference>
<evidence type="ECO:0000256" key="5">
    <source>
        <dbReference type="ARBA" id="ARBA00023125"/>
    </source>
</evidence>
<dbReference type="InterPro" id="IPR001723">
    <property type="entry name" value="Nuclear_hrmn_rcpt"/>
</dbReference>
<evidence type="ECO:0000256" key="3">
    <source>
        <dbReference type="ARBA" id="ARBA00022833"/>
    </source>
</evidence>
<dbReference type="Gene3D" id="3.30.50.10">
    <property type="entry name" value="Erythroid Transcription Factor GATA-1, subunit A"/>
    <property type="match status" value="1"/>
</dbReference>
<evidence type="ECO:0000259" key="10">
    <source>
        <dbReference type="PROSITE" id="PS51030"/>
    </source>
</evidence>
<comment type="caution">
    <text evidence="11">The sequence shown here is derived from an EMBL/GenBank/DDBJ whole genome shotgun (WGS) entry which is preliminary data.</text>
</comment>
<feature type="compositionally biased region" description="Polar residues" evidence="9">
    <location>
        <begin position="28"/>
        <end position="57"/>
    </location>
</feature>
<evidence type="ECO:0000256" key="4">
    <source>
        <dbReference type="ARBA" id="ARBA00023015"/>
    </source>
</evidence>
<keyword evidence="8" id="KW-0539">Nucleus</keyword>
<proteinExistence type="predicted"/>
<sequence length="245" mass="26506">MCPVDKAHRNQCQACRLRKCLQAGMNQDAVQNERQPRSTAQVRPDGTESNGESQTETPVAPLAAAGPSPRGRTPVSAARAPGPGTLTPPGHHHFMASLIKAEACTKLEPEDGEWEKGLYQPHSGLCTLPRSAPPAEEQRLTSQPPPPTADENIDVTSNDPECPSSPYSSPSPRGLDSVHETSARLLFLAVKWAKSLPVFSKLPFRDQVWETAPAPPVSEVCHFRARGAPLFPQDHREHSDGEAPL</sequence>
<evidence type="ECO:0000256" key="2">
    <source>
        <dbReference type="ARBA" id="ARBA00022771"/>
    </source>
</evidence>
<name>A0A834EWG2_9CHIR</name>
<keyword evidence="4" id="KW-0805">Transcription regulation</keyword>
<feature type="region of interest" description="Disordered" evidence="9">
    <location>
        <begin position="28"/>
        <end position="92"/>
    </location>
</feature>
<feature type="region of interest" description="Disordered" evidence="9">
    <location>
        <begin position="125"/>
        <end position="176"/>
    </location>
</feature>
<dbReference type="Gene3D" id="1.10.565.10">
    <property type="entry name" value="Retinoid X Receptor"/>
    <property type="match status" value="1"/>
</dbReference>